<dbReference type="InterPro" id="IPR000477">
    <property type="entry name" value="RT_dom"/>
</dbReference>
<evidence type="ECO:0000256" key="6">
    <source>
        <dbReference type="ARBA" id="ARBA00022918"/>
    </source>
</evidence>
<sequence>MQKISNHFDNYLGKDRTESESYQGVQTFIGITENNLTEVHLGQGKLLELILNPSNMNLAYKRVRSNKGSFGIDKLSTEHLQEWLLKHKESLIESLEKGKYKPQAVRRVEIPKEGGKTRSLGIPTVVDRLVQQSIIQILTPIYEQEFHTSSHGFRPKRGCHTALKEVESHLNDEYCYVVDLDLEKFFDTVNHSRLIELLSKKVKDPRVISLIHKYLRAGVVVVNKFEESVLGVPQGGPLSPLLSNIMLHELDKELARRGHRFVRYADDCLIFCKSKRACLRVKESITAFIESVLYLRVNKEKTTVGYIRGKKFLGYSFYNKSKGKWGLCVHPKSYGKLKDRLKEITNRSNGMGYEKIKELLRYYLQGWISYFKLADMSNKIKRIDEWLRFRIRMLIWKSWKKISTKYNNLKKIGVKDNQAYQWANTRKGYCRTALSPILQITLKMQTLRKAGYTFLTDMYLKCIVN</sequence>
<dbReference type="OrthoDB" id="9780724at2"/>
<dbReference type="HOGENOM" id="CLU_013584_2_1_10"/>
<evidence type="ECO:0000256" key="1">
    <source>
        <dbReference type="ARBA" id="ARBA00012493"/>
    </source>
</evidence>
<evidence type="ECO:0000256" key="5">
    <source>
        <dbReference type="ARBA" id="ARBA00022842"/>
    </source>
</evidence>
<dbReference type="Proteomes" id="UP000006694">
    <property type="component" value="Chromosome"/>
</dbReference>
<accession>A5FDH6</accession>
<dbReference type="RefSeq" id="WP_012025708.1">
    <property type="nucleotide sequence ID" value="NC_009441.1"/>
</dbReference>
<dbReference type="GeneID" id="31766647"/>
<dbReference type="PROSITE" id="PS50878">
    <property type="entry name" value="RT_POL"/>
    <property type="match status" value="1"/>
</dbReference>
<dbReference type="EC" id="2.7.7.49" evidence="1"/>
<evidence type="ECO:0000259" key="10">
    <source>
        <dbReference type="PROSITE" id="PS50878"/>
    </source>
</evidence>
<reference evidence="11 12" key="1">
    <citation type="journal article" date="2009" name="Appl. Environ. Microbiol.">
        <title>Novel features of the polysaccharide-digesting gliding bacterium Flavobacterium johnsoniae as revealed by genome sequence analysis.</title>
        <authorList>
            <person name="McBride M.J."/>
            <person name="Xie G."/>
            <person name="Martens E.C."/>
            <person name="Lapidus A."/>
            <person name="Henrissat B."/>
            <person name="Rhodes R.G."/>
            <person name="Goltsman E."/>
            <person name="Wang W."/>
            <person name="Xu J."/>
            <person name="Hunnicutt D.W."/>
            <person name="Staroscik A.M."/>
            <person name="Hoover T.R."/>
            <person name="Cheng Y.Q."/>
            <person name="Stein J.L."/>
        </authorList>
    </citation>
    <scope>NUCLEOTIDE SEQUENCE [LARGE SCALE GENOMIC DNA]</scope>
    <source>
        <strain evidence="12">ATCC 17061 / DSM 2064 / JCM 8514 / BCRC 14874 / CCUG 350202 / NBRC 14942 / NCIMB 11054 / UW101</strain>
    </source>
</reference>
<proteinExistence type="inferred from homology"/>
<evidence type="ECO:0000256" key="4">
    <source>
        <dbReference type="ARBA" id="ARBA00022723"/>
    </source>
</evidence>
<name>A5FDH6_FLAJ1</name>
<dbReference type="GO" id="GO:0003964">
    <property type="term" value="F:RNA-directed DNA polymerase activity"/>
    <property type="evidence" value="ECO:0007669"/>
    <property type="project" value="UniProtKB-KW"/>
</dbReference>
<dbReference type="STRING" id="376686.Fjoh_3727"/>
<keyword evidence="3" id="KW-0548">Nucleotidyltransferase</keyword>
<evidence type="ECO:0000313" key="11">
    <source>
        <dbReference type="EMBL" id="ABQ06741.1"/>
    </source>
</evidence>
<dbReference type="SUPFAM" id="SSF56672">
    <property type="entry name" value="DNA/RNA polymerases"/>
    <property type="match status" value="1"/>
</dbReference>
<evidence type="ECO:0000256" key="9">
    <source>
        <dbReference type="ARBA" id="ARBA00048173"/>
    </source>
</evidence>
<dbReference type="Pfam" id="PF08388">
    <property type="entry name" value="GIIM"/>
    <property type="match status" value="1"/>
</dbReference>
<dbReference type="EMBL" id="CP000685">
    <property type="protein sequence ID" value="ABQ06741.1"/>
    <property type="molecule type" value="Genomic_DNA"/>
</dbReference>
<keyword evidence="7" id="KW-0051">Antiviral defense</keyword>
<evidence type="ECO:0000313" key="12">
    <source>
        <dbReference type="Proteomes" id="UP000006694"/>
    </source>
</evidence>
<keyword evidence="2" id="KW-0808">Transferase</keyword>
<dbReference type="InterPro" id="IPR051083">
    <property type="entry name" value="GrpII_Intron_Splice-Mob/Def"/>
</dbReference>
<dbReference type="KEGG" id="fjo:Fjoh_3727"/>
<evidence type="ECO:0000256" key="8">
    <source>
        <dbReference type="ARBA" id="ARBA00034120"/>
    </source>
</evidence>
<dbReference type="CDD" id="cd01651">
    <property type="entry name" value="RT_G2_intron"/>
    <property type="match status" value="1"/>
</dbReference>
<feature type="domain" description="Reverse transcriptase" evidence="10">
    <location>
        <begin position="89"/>
        <end position="317"/>
    </location>
</feature>
<dbReference type="Pfam" id="PF00078">
    <property type="entry name" value="RVT_1"/>
    <property type="match status" value="1"/>
</dbReference>
<comment type="catalytic activity">
    <reaction evidence="9">
        <text>DNA(n) + a 2'-deoxyribonucleoside 5'-triphosphate = DNA(n+1) + diphosphate</text>
        <dbReference type="Rhea" id="RHEA:22508"/>
        <dbReference type="Rhea" id="RHEA-COMP:17339"/>
        <dbReference type="Rhea" id="RHEA-COMP:17340"/>
        <dbReference type="ChEBI" id="CHEBI:33019"/>
        <dbReference type="ChEBI" id="CHEBI:61560"/>
        <dbReference type="ChEBI" id="CHEBI:173112"/>
        <dbReference type="EC" id="2.7.7.49"/>
    </reaction>
</comment>
<dbReference type="eggNOG" id="COG3344">
    <property type="taxonomic scope" value="Bacteria"/>
</dbReference>
<dbReference type="GO" id="GO:0046872">
    <property type="term" value="F:metal ion binding"/>
    <property type="evidence" value="ECO:0007669"/>
    <property type="project" value="UniProtKB-KW"/>
</dbReference>
<evidence type="ECO:0000256" key="7">
    <source>
        <dbReference type="ARBA" id="ARBA00023118"/>
    </source>
</evidence>
<dbReference type="PRINTS" id="PR00866">
    <property type="entry name" value="RNADNAPOLMS"/>
</dbReference>
<dbReference type="GO" id="GO:0003723">
    <property type="term" value="F:RNA binding"/>
    <property type="evidence" value="ECO:0007669"/>
    <property type="project" value="InterPro"/>
</dbReference>
<keyword evidence="4" id="KW-0479">Metal-binding</keyword>
<comment type="similarity">
    <text evidence="8">Belongs to the bacterial reverse transcriptase family.</text>
</comment>
<gene>
    <name evidence="11" type="ordered locus">Fjoh_3727</name>
</gene>
<dbReference type="PANTHER" id="PTHR34047:SF8">
    <property type="entry name" value="PROTEIN YKFC"/>
    <property type="match status" value="1"/>
</dbReference>
<dbReference type="AlphaFoldDB" id="A5FDH6"/>
<keyword evidence="6 11" id="KW-0695">RNA-directed DNA polymerase</keyword>
<evidence type="ECO:0000256" key="2">
    <source>
        <dbReference type="ARBA" id="ARBA00022679"/>
    </source>
</evidence>
<dbReference type="NCBIfam" id="TIGR04416">
    <property type="entry name" value="group_II_RT_mat"/>
    <property type="match status" value="1"/>
</dbReference>
<organism evidence="11 12">
    <name type="scientific">Flavobacterium johnsoniae (strain ATCC 17061 / DSM 2064 / JCM 8514 / BCRC 14874 / CCUG 350202 / NBRC 14942 / NCIMB 11054 / UW101)</name>
    <name type="common">Cytophaga johnsonae</name>
    <dbReference type="NCBI Taxonomy" id="376686"/>
    <lineage>
        <taxon>Bacteria</taxon>
        <taxon>Pseudomonadati</taxon>
        <taxon>Bacteroidota</taxon>
        <taxon>Flavobacteriia</taxon>
        <taxon>Flavobacteriales</taxon>
        <taxon>Flavobacteriaceae</taxon>
        <taxon>Flavobacterium</taxon>
    </lineage>
</organism>
<dbReference type="PANTHER" id="PTHR34047">
    <property type="entry name" value="NUCLEAR INTRON MATURASE 1, MITOCHONDRIAL-RELATED"/>
    <property type="match status" value="1"/>
</dbReference>
<dbReference type="GO" id="GO:0051607">
    <property type="term" value="P:defense response to virus"/>
    <property type="evidence" value="ECO:0007669"/>
    <property type="project" value="UniProtKB-KW"/>
</dbReference>
<protein>
    <recommendedName>
        <fullName evidence="1">RNA-directed DNA polymerase</fullName>
        <ecNumber evidence="1">2.7.7.49</ecNumber>
    </recommendedName>
</protein>
<dbReference type="InterPro" id="IPR000123">
    <property type="entry name" value="Reverse_transcriptase_msDNA"/>
</dbReference>
<evidence type="ECO:0000256" key="3">
    <source>
        <dbReference type="ARBA" id="ARBA00022695"/>
    </source>
</evidence>
<dbReference type="InterPro" id="IPR030931">
    <property type="entry name" value="Group_II_RT_mat"/>
</dbReference>
<dbReference type="InterPro" id="IPR013597">
    <property type="entry name" value="Mat_intron_G2"/>
</dbReference>
<dbReference type="InterPro" id="IPR043502">
    <property type="entry name" value="DNA/RNA_pol_sf"/>
</dbReference>
<keyword evidence="5" id="KW-0460">Magnesium</keyword>
<keyword evidence="12" id="KW-1185">Reference proteome</keyword>